<dbReference type="AlphaFoldDB" id="A0A0G9H0V6"/>
<accession>A0A0G9H0V6</accession>
<dbReference type="Pfam" id="PF12697">
    <property type="entry name" value="Abhydrolase_6"/>
    <property type="match status" value="1"/>
</dbReference>
<dbReference type="InterPro" id="IPR029058">
    <property type="entry name" value="AB_hydrolase_fold"/>
</dbReference>
<proteinExistence type="predicted"/>
<dbReference type="OrthoDB" id="9796770at2"/>
<name>A0A0G9H0V6_9GAMM</name>
<dbReference type="PATRIC" id="fig|1440763.5.peg.4015"/>
<dbReference type="SUPFAM" id="SSF53474">
    <property type="entry name" value="alpha/beta-Hydrolases"/>
    <property type="match status" value="1"/>
</dbReference>
<keyword evidence="2" id="KW-1185">Reference proteome</keyword>
<protein>
    <submittedName>
        <fullName evidence="1">Uncharacterized protein</fullName>
    </submittedName>
</protein>
<dbReference type="EMBL" id="CP017480">
    <property type="protein sequence ID" value="APG03894.1"/>
    <property type="molecule type" value="Genomic_DNA"/>
</dbReference>
<dbReference type="STRING" id="1440763.BJI69_08235"/>
<dbReference type="InterPro" id="IPR000073">
    <property type="entry name" value="AB_hydrolase_1"/>
</dbReference>
<dbReference type="Gene3D" id="3.40.50.1820">
    <property type="entry name" value="alpha/beta hydrolase"/>
    <property type="match status" value="1"/>
</dbReference>
<dbReference type="KEGG" id="lrz:BJI69_08235"/>
<evidence type="ECO:0000313" key="1">
    <source>
        <dbReference type="EMBL" id="APG03894.1"/>
    </source>
</evidence>
<sequence length="274" mass="30786">MTLETRFTTSGVRMRLHSSRPGDLNWLLLPGGPGIGSESLQELADAMDVPGTIWLVDLPGDGSNTGRQHDDPFRLWPHVLVEAAQELPNVVFAGHSTGGMYLLATPEVREHIVGLVLLDTAPDCAWHAEYVQMTQDHPLPRFEEALVAYGRDNSVANLTTLVLESTEWNFQPWAIETGRALLARMPYNREAVEWSDVNFDHTYKARWWPTDIPVLRLWGANDRIVSQRGWDDPSYGTPNVLTCEVPDAGHFPWIENPGVVGEAFRELSRRLLAR</sequence>
<gene>
    <name evidence="1" type="ORF">BJI69_08235</name>
</gene>
<reference evidence="2" key="1">
    <citation type="submission" date="2016-09" db="EMBL/GenBank/DDBJ databases">
        <authorList>
            <person name="Lysoe E."/>
        </authorList>
    </citation>
    <scope>NUCLEOTIDE SEQUENCE [LARGE SCALE GENOMIC DNA]</scope>
    <source>
        <strain evidence="2">LJ96T</strain>
    </source>
</reference>
<dbReference type="Proteomes" id="UP000182987">
    <property type="component" value="Chromosome"/>
</dbReference>
<organism evidence="1 2">
    <name type="scientific">Luteibacter rhizovicinus DSM 16549</name>
    <dbReference type="NCBI Taxonomy" id="1440763"/>
    <lineage>
        <taxon>Bacteria</taxon>
        <taxon>Pseudomonadati</taxon>
        <taxon>Pseudomonadota</taxon>
        <taxon>Gammaproteobacteria</taxon>
        <taxon>Lysobacterales</taxon>
        <taxon>Rhodanobacteraceae</taxon>
        <taxon>Luteibacter</taxon>
    </lineage>
</organism>
<evidence type="ECO:0000313" key="2">
    <source>
        <dbReference type="Proteomes" id="UP000182987"/>
    </source>
</evidence>